<reference evidence="1" key="1">
    <citation type="submission" date="2023-07" db="EMBL/GenBank/DDBJ databases">
        <title>Sorghum-associated microbial communities from plants grown in Nebraska, USA.</title>
        <authorList>
            <person name="Schachtman D."/>
        </authorList>
    </citation>
    <scope>NUCLEOTIDE SEQUENCE</scope>
    <source>
        <strain evidence="1">BE46</strain>
    </source>
</reference>
<dbReference type="Proteomes" id="UP001259420">
    <property type="component" value="Unassembled WGS sequence"/>
</dbReference>
<comment type="caution">
    <text evidence="1">The sequence shown here is derived from an EMBL/GenBank/DDBJ whole genome shotgun (WGS) entry which is preliminary data.</text>
</comment>
<proteinExistence type="predicted"/>
<dbReference type="EMBL" id="JAVDSD010000018">
    <property type="protein sequence ID" value="MDR6610173.1"/>
    <property type="molecule type" value="Genomic_DNA"/>
</dbReference>
<evidence type="ECO:0000313" key="2">
    <source>
        <dbReference type="Proteomes" id="UP001259420"/>
    </source>
</evidence>
<gene>
    <name evidence="1" type="ORF">J2X87_005279</name>
</gene>
<organism evidence="1 2">
    <name type="scientific">Pseudomonas synxantha</name>
    <dbReference type="NCBI Taxonomy" id="47883"/>
    <lineage>
        <taxon>Bacteria</taxon>
        <taxon>Pseudomonadati</taxon>
        <taxon>Pseudomonadota</taxon>
        <taxon>Gammaproteobacteria</taxon>
        <taxon>Pseudomonadales</taxon>
        <taxon>Pseudomonadaceae</taxon>
        <taxon>Pseudomonas</taxon>
    </lineage>
</organism>
<evidence type="ECO:0000313" key="1">
    <source>
        <dbReference type="EMBL" id="MDR6610173.1"/>
    </source>
</evidence>
<sequence length="35" mass="3900">MHLRPSRNGYISGERLHGNYVIPLTSQEQGYGPAT</sequence>
<protein>
    <submittedName>
        <fullName evidence="1">Uncharacterized protein</fullName>
    </submittedName>
</protein>
<accession>A0ACC6JUL5</accession>
<name>A0ACC6JUL5_9PSED</name>
<keyword evidence="2" id="KW-1185">Reference proteome</keyword>